<keyword evidence="1" id="KW-0723">Serine/threonine-protein kinase</keyword>
<feature type="domain" description="Histidine kinase/HSP90-like ATPase" evidence="3">
    <location>
        <begin position="88"/>
        <end position="209"/>
    </location>
</feature>
<protein>
    <submittedName>
        <fullName evidence="4">ATP-binding protein</fullName>
    </submittedName>
</protein>
<dbReference type="InterPro" id="IPR050267">
    <property type="entry name" value="Anti-sigma-factor_SerPK"/>
</dbReference>
<dbReference type="EMBL" id="SACL01000001">
    <property type="protein sequence ID" value="RVT99242.1"/>
    <property type="molecule type" value="Genomic_DNA"/>
</dbReference>
<dbReference type="InterPro" id="IPR036890">
    <property type="entry name" value="HATPase_C_sf"/>
</dbReference>
<evidence type="ECO:0000256" key="1">
    <source>
        <dbReference type="ARBA" id="ARBA00022527"/>
    </source>
</evidence>
<dbReference type="Gene3D" id="3.30.565.10">
    <property type="entry name" value="Histidine kinase-like ATPase, C-terminal domain"/>
    <property type="match status" value="1"/>
</dbReference>
<keyword evidence="1" id="KW-0418">Kinase</keyword>
<evidence type="ECO:0000313" key="5">
    <source>
        <dbReference type="Proteomes" id="UP000282957"/>
    </source>
</evidence>
<evidence type="ECO:0000313" key="4">
    <source>
        <dbReference type="EMBL" id="RVT99242.1"/>
    </source>
</evidence>
<evidence type="ECO:0000259" key="3">
    <source>
        <dbReference type="Pfam" id="PF13581"/>
    </source>
</evidence>
<dbReference type="InterPro" id="IPR003594">
    <property type="entry name" value="HATPase_dom"/>
</dbReference>
<dbReference type="SUPFAM" id="SSF55874">
    <property type="entry name" value="ATPase domain of HSP90 chaperone/DNA topoisomerase II/histidine kinase"/>
    <property type="match status" value="1"/>
</dbReference>
<name>A0A437MNP3_9PROT</name>
<feature type="region of interest" description="Disordered" evidence="2">
    <location>
        <begin position="1"/>
        <end position="23"/>
    </location>
</feature>
<comment type="caution">
    <text evidence="4">The sequence shown here is derived from an EMBL/GenBank/DDBJ whole genome shotgun (WGS) entry which is preliminary data.</text>
</comment>
<keyword evidence="4" id="KW-0067">ATP-binding</keyword>
<dbReference type="PANTHER" id="PTHR35526">
    <property type="entry name" value="ANTI-SIGMA-F FACTOR RSBW-RELATED"/>
    <property type="match status" value="1"/>
</dbReference>
<dbReference type="GO" id="GO:0005524">
    <property type="term" value="F:ATP binding"/>
    <property type="evidence" value="ECO:0007669"/>
    <property type="project" value="UniProtKB-KW"/>
</dbReference>
<dbReference type="Pfam" id="PF13581">
    <property type="entry name" value="HATPase_c_2"/>
    <property type="match status" value="1"/>
</dbReference>
<organism evidence="4 5">
    <name type="scientific">Rhodovarius crocodyli</name>
    <dbReference type="NCBI Taxonomy" id="1979269"/>
    <lineage>
        <taxon>Bacteria</taxon>
        <taxon>Pseudomonadati</taxon>
        <taxon>Pseudomonadota</taxon>
        <taxon>Alphaproteobacteria</taxon>
        <taxon>Acetobacterales</taxon>
        <taxon>Roseomonadaceae</taxon>
        <taxon>Rhodovarius</taxon>
    </lineage>
</organism>
<keyword evidence="1" id="KW-0808">Transferase</keyword>
<keyword evidence="5" id="KW-1185">Reference proteome</keyword>
<reference evidence="4 5" key="1">
    <citation type="submission" date="2019-01" db="EMBL/GenBank/DDBJ databases">
        <authorList>
            <person name="Chen W.-M."/>
        </authorList>
    </citation>
    <scope>NUCLEOTIDE SEQUENCE [LARGE SCALE GENOMIC DNA]</scope>
    <source>
        <strain evidence="4 5">CCP-6</strain>
    </source>
</reference>
<sequence length="215" mass="23073">MARPRGRTHCRDGRPRPHPRPAARLLDRPADRAHAVRQEGARRRAAFHPDARRGGCVHCRRRGGGNRPPDPGRGGLRPVTATLSLHLPPTTDSVTALLEALEAFTDEHELPIKAASRLMLLAEELAANVVMHGTGATFFQADLALEGGVLRFSLTDDGPAFDPLAADEADTEAALEDREVGGLGVHFVRKLASSAAYSRQGDKNHLALTLDAAAE</sequence>
<dbReference type="OrthoDB" id="9792240at2"/>
<keyword evidence="4" id="KW-0547">Nucleotide-binding</keyword>
<dbReference type="GO" id="GO:0004674">
    <property type="term" value="F:protein serine/threonine kinase activity"/>
    <property type="evidence" value="ECO:0007669"/>
    <property type="project" value="UniProtKB-KW"/>
</dbReference>
<dbReference type="Proteomes" id="UP000282957">
    <property type="component" value="Unassembled WGS sequence"/>
</dbReference>
<dbReference type="AlphaFoldDB" id="A0A437MNP3"/>
<proteinExistence type="predicted"/>
<evidence type="ECO:0000256" key="2">
    <source>
        <dbReference type="SAM" id="MobiDB-lite"/>
    </source>
</evidence>
<dbReference type="PANTHER" id="PTHR35526:SF6">
    <property type="entry name" value="SLR1861 PROTEIN"/>
    <property type="match status" value="1"/>
</dbReference>
<gene>
    <name evidence="4" type="ORF">EOD42_03845</name>
</gene>
<accession>A0A437MNP3</accession>
<dbReference type="CDD" id="cd16936">
    <property type="entry name" value="HATPase_RsbW-like"/>
    <property type="match status" value="1"/>
</dbReference>